<dbReference type="PRINTS" id="PR00344">
    <property type="entry name" value="BCTRLSENSOR"/>
</dbReference>
<dbReference type="Pfam" id="PF00512">
    <property type="entry name" value="HisKA"/>
    <property type="match status" value="1"/>
</dbReference>
<feature type="transmembrane region" description="Helical" evidence="8">
    <location>
        <begin position="820"/>
        <end position="838"/>
    </location>
</feature>
<dbReference type="Pfam" id="PF02518">
    <property type="entry name" value="HATPase_c"/>
    <property type="match status" value="1"/>
</dbReference>
<dbReference type="SUPFAM" id="SSF47384">
    <property type="entry name" value="Homodimeric domain of signal transducing histidine kinase"/>
    <property type="match status" value="1"/>
</dbReference>
<comment type="catalytic activity">
    <reaction evidence="1">
        <text>ATP + protein L-histidine = ADP + protein N-phospho-L-histidine.</text>
        <dbReference type="EC" id="2.7.13.3"/>
    </reaction>
</comment>
<dbReference type="GO" id="GO:0003700">
    <property type="term" value="F:DNA-binding transcription factor activity"/>
    <property type="evidence" value="ECO:0007669"/>
    <property type="project" value="InterPro"/>
</dbReference>
<dbReference type="InterPro" id="IPR011006">
    <property type="entry name" value="CheY-like_superfamily"/>
</dbReference>
<dbReference type="EMBL" id="CP025096">
    <property type="protein sequence ID" value="AUD04294.1"/>
    <property type="molecule type" value="Genomic_DNA"/>
</dbReference>
<dbReference type="InterPro" id="IPR005467">
    <property type="entry name" value="His_kinase_dom"/>
</dbReference>
<dbReference type="Gene3D" id="2.130.10.10">
    <property type="entry name" value="YVTN repeat-like/Quinoprotein amine dehydrogenase"/>
    <property type="match status" value="2"/>
</dbReference>
<dbReference type="InterPro" id="IPR036890">
    <property type="entry name" value="HATPase_C_sf"/>
</dbReference>
<feature type="domain" description="Response regulatory" evidence="11">
    <location>
        <begin position="1139"/>
        <end position="1258"/>
    </location>
</feature>
<evidence type="ECO:0000259" key="11">
    <source>
        <dbReference type="PROSITE" id="PS50110"/>
    </source>
</evidence>
<dbReference type="OrthoDB" id="9797097at2"/>
<dbReference type="KEGG" id="spir:CWM47_22085"/>
<evidence type="ECO:0000313" key="13">
    <source>
        <dbReference type="Proteomes" id="UP000232883"/>
    </source>
</evidence>
<dbReference type="SMART" id="SM00448">
    <property type="entry name" value="REC"/>
    <property type="match status" value="1"/>
</dbReference>
<dbReference type="EC" id="2.7.13.3" evidence="2"/>
<evidence type="ECO:0000256" key="1">
    <source>
        <dbReference type="ARBA" id="ARBA00000085"/>
    </source>
</evidence>
<keyword evidence="8" id="KW-1133">Transmembrane helix</keyword>
<keyword evidence="5" id="KW-0238">DNA-binding</keyword>
<keyword evidence="3 7" id="KW-0597">Phosphoprotein</keyword>
<dbReference type="InterPro" id="IPR009057">
    <property type="entry name" value="Homeodomain-like_sf"/>
</dbReference>
<dbReference type="Gene3D" id="1.10.287.130">
    <property type="match status" value="1"/>
</dbReference>
<keyword evidence="6" id="KW-0804">Transcription</keyword>
<dbReference type="InterPro" id="IPR013783">
    <property type="entry name" value="Ig-like_fold"/>
</dbReference>
<dbReference type="SMART" id="SM00387">
    <property type="entry name" value="HATPase_c"/>
    <property type="match status" value="1"/>
</dbReference>
<dbReference type="InterPro" id="IPR036097">
    <property type="entry name" value="HisK_dim/P_sf"/>
</dbReference>
<dbReference type="PROSITE" id="PS50109">
    <property type="entry name" value="HIS_KIN"/>
    <property type="match status" value="1"/>
</dbReference>
<dbReference type="Gene3D" id="3.40.50.2300">
    <property type="match status" value="1"/>
</dbReference>
<dbReference type="InterPro" id="IPR004358">
    <property type="entry name" value="Sig_transdc_His_kin-like_C"/>
</dbReference>
<keyword evidence="4" id="KW-0805">Transcription regulation</keyword>
<keyword evidence="13" id="KW-1185">Reference proteome</keyword>
<dbReference type="Gene3D" id="3.30.565.10">
    <property type="entry name" value="Histidine kinase-like ATPase, C-terminal domain"/>
    <property type="match status" value="1"/>
</dbReference>
<evidence type="ECO:0000313" key="12">
    <source>
        <dbReference type="EMBL" id="AUD04294.1"/>
    </source>
</evidence>
<dbReference type="InterPro" id="IPR003594">
    <property type="entry name" value="HATPase_dom"/>
</dbReference>
<accession>A0A2K8Z393</accession>
<dbReference type="RefSeq" id="WP_100990360.1">
    <property type="nucleotide sequence ID" value="NZ_CP025096.1"/>
</dbReference>
<dbReference type="Pfam" id="PF00072">
    <property type="entry name" value="Response_reg"/>
    <property type="match status" value="1"/>
</dbReference>
<evidence type="ECO:0000256" key="4">
    <source>
        <dbReference type="ARBA" id="ARBA00023015"/>
    </source>
</evidence>
<dbReference type="PROSITE" id="PS50110">
    <property type="entry name" value="RESPONSE_REGULATORY"/>
    <property type="match status" value="1"/>
</dbReference>
<dbReference type="SUPFAM" id="SSF52172">
    <property type="entry name" value="CheY-like"/>
    <property type="match status" value="1"/>
</dbReference>
<evidence type="ECO:0000259" key="10">
    <source>
        <dbReference type="PROSITE" id="PS50109"/>
    </source>
</evidence>
<name>A0A2K8Z393_9BACT</name>
<evidence type="ECO:0000256" key="5">
    <source>
        <dbReference type="ARBA" id="ARBA00023125"/>
    </source>
</evidence>
<dbReference type="InterPro" id="IPR015943">
    <property type="entry name" value="WD40/YVTN_repeat-like_dom_sf"/>
</dbReference>
<feature type="domain" description="Histidine kinase" evidence="10">
    <location>
        <begin position="890"/>
        <end position="1106"/>
    </location>
</feature>
<reference evidence="12 13" key="1">
    <citation type="submission" date="2017-11" db="EMBL/GenBank/DDBJ databases">
        <title>Taxonomic description and genome sequences of Spirosoma HA7 sp. nov., isolated from pollen microhabitat of Corylus avellana.</title>
        <authorList>
            <person name="Ambika Manirajan B."/>
            <person name="Suarez C."/>
            <person name="Ratering S."/>
            <person name="Geissler-Plaum R."/>
            <person name="Cardinale M."/>
            <person name="Sylvia S."/>
        </authorList>
    </citation>
    <scope>NUCLEOTIDE SEQUENCE [LARGE SCALE GENOMIC DNA]</scope>
    <source>
        <strain evidence="12 13">HA7</strain>
    </source>
</reference>
<evidence type="ECO:0000256" key="3">
    <source>
        <dbReference type="ARBA" id="ARBA00022553"/>
    </source>
</evidence>
<dbReference type="Gene3D" id="2.60.40.10">
    <property type="entry name" value="Immunoglobulins"/>
    <property type="match status" value="1"/>
</dbReference>
<dbReference type="InterPro" id="IPR018060">
    <property type="entry name" value="HTH_AraC"/>
</dbReference>
<keyword evidence="8" id="KW-0472">Membrane</keyword>
<keyword evidence="8" id="KW-0812">Transmembrane</keyword>
<dbReference type="GO" id="GO:0000155">
    <property type="term" value="F:phosphorelay sensor kinase activity"/>
    <property type="evidence" value="ECO:0007669"/>
    <property type="project" value="InterPro"/>
</dbReference>
<proteinExistence type="predicted"/>
<dbReference type="PANTHER" id="PTHR43547:SF2">
    <property type="entry name" value="HYBRID SIGNAL TRANSDUCTION HISTIDINE KINASE C"/>
    <property type="match status" value="1"/>
</dbReference>
<feature type="modified residue" description="4-aspartylphosphate" evidence="7">
    <location>
        <position position="1191"/>
    </location>
</feature>
<dbReference type="InterPro" id="IPR001789">
    <property type="entry name" value="Sig_transdc_resp-reg_receiver"/>
</dbReference>
<evidence type="ECO:0000256" key="7">
    <source>
        <dbReference type="PROSITE-ProRule" id="PRU00169"/>
    </source>
</evidence>
<sequence>MAEGTGRQQDSQPANPPYIVQVRHYSIEQGLPNRTVTEIGQDARGFIWIGTLNNAYRFDGSRFVPLPTKPKPSDSQLPVYVTKIRSDKAGSLWFFKARSKFDQWIDRWLPVEEKNIPFTVRLATGNTPTHFSLGNNISQRGSTQQSHNPLLIVKEDGWVYRYDEKKTLTLLYKSPTPIHLHTATTTVTGSLLISSSDTTNTHYQLIEFDSLGHIRRRQLLPKLFRPVCTDAQGRIYLIQIISHLDTPDRLPRLSDHQLDQLLYRLDPDGQLTSLPIQFSRSPFSASVVRSSFASSLIDVQVVYDAQHDLFWFLGKATLFAWHPAKGIMFDLATSNVPFSQIPLFRDLLVDRMGGVWVASSDGFLLLTLTPNRFIRYLYRPPLAVTGFSDATRGLIQIGHSLLANATDSWLIDLKTGNSQLALSHQKVQKTDFLNQQPVVSAQNGGVWTARSKLALLHPSTHTIEQYPLPDSNNTCWAIWPDGRHNLWLGYNQGVGYFDVRKKQNIPFKHYNNFPELAENRVAGFFPDRQAGGVWVASSSGLYLLDTLRGIVARYSMERPAPFHLPFNHITFVHPDPDKAGLYWLATRGGGLIRWERATGKYKQYTQADGLLNNTLYCLYTDHPDPALRYDKNRLWFTTDYGLVSFNKKAERFQTFLPKDGIAHEEFNFTSNYQAADGRLYLGGLNGVTAFYPNQIRANESKKAPLVVTQLQQLDGKTGDMIDHMSSFHPGQPIRIASSNRALLVSFALLDYRFLGQTRLWYRIRNWQETWDSQPQADLRINGLPPGEYQLDVRMQNNNGQWVSDTLILPIVVEPPIYQQAWFIVLALLILFAAIVTLFRWRSRRLIDETARLEVEVARRTAQIKADKSIIEEQAAKLLENDRLKSRFFANVTHEFRTPLTLLLGPLTYLLKRNTDDTTNRLLTIMDRNARQLQILVNDLLGLGKLEAGQLQLDAQPADMRMVVARTVAAFTTQASFSGITLSTSGLERPMGMLIDVPKLETVLRNIIANALRFTPTGGHITIQLSDANAYAHLSVSDTGSGIHPEDLPYIFERYYQSKRPSAPLQGGTGIGLALCRDYCELWKGELNVTSAAWQGSTFTFTYPKVAVPLAETELKDVFTEQRPVSLSMPPMKANRGREMVLLVEDNADMINYIQTLLAPYYTQHWCRNGREAIEWLNQQSAETLPQLILTDLMMTEMNGIALLAVLREQPTLKHIPVIMLTARVSQDVRLQALQLGVSDYLTKPFDEDELLARVHNLLDRNRERAFWLTQAPDDSPDSSPAVDGSLSSFEDWLQDIHQLVVTHLTDSRFQVNDLAEAANMSQRQFYRRIKTQTGLSPIQFVQEVRLQTAREWLELNRYKTIKEVAFEVGFQKVSYFSRLFQQRFGVSPASMINQ</sequence>
<dbReference type="InterPro" id="IPR003661">
    <property type="entry name" value="HisK_dim/P_dom"/>
</dbReference>
<evidence type="ECO:0000259" key="9">
    <source>
        <dbReference type="PROSITE" id="PS01124"/>
    </source>
</evidence>
<dbReference type="SMART" id="SM00342">
    <property type="entry name" value="HTH_ARAC"/>
    <property type="match status" value="1"/>
</dbReference>
<dbReference type="SUPFAM" id="SSF46689">
    <property type="entry name" value="Homeodomain-like"/>
    <property type="match status" value="2"/>
</dbReference>
<dbReference type="SUPFAM" id="SSF63829">
    <property type="entry name" value="Calcium-dependent phosphotriesterase"/>
    <property type="match status" value="2"/>
</dbReference>
<protein>
    <recommendedName>
        <fullName evidence="2">histidine kinase</fullName>
        <ecNumber evidence="2">2.7.13.3</ecNumber>
    </recommendedName>
</protein>
<evidence type="ECO:0000256" key="8">
    <source>
        <dbReference type="SAM" id="Phobius"/>
    </source>
</evidence>
<dbReference type="PROSITE" id="PS01124">
    <property type="entry name" value="HTH_ARAC_FAMILY_2"/>
    <property type="match status" value="1"/>
</dbReference>
<organism evidence="12 13">
    <name type="scientific">Spirosoma pollinicola</name>
    <dbReference type="NCBI Taxonomy" id="2057025"/>
    <lineage>
        <taxon>Bacteria</taxon>
        <taxon>Pseudomonadati</taxon>
        <taxon>Bacteroidota</taxon>
        <taxon>Cytophagia</taxon>
        <taxon>Cytophagales</taxon>
        <taxon>Cytophagaceae</taxon>
        <taxon>Spirosoma</taxon>
    </lineage>
</organism>
<dbReference type="Pfam" id="PF12833">
    <property type="entry name" value="HTH_18"/>
    <property type="match status" value="1"/>
</dbReference>
<evidence type="ECO:0000256" key="6">
    <source>
        <dbReference type="ARBA" id="ARBA00023163"/>
    </source>
</evidence>
<feature type="domain" description="HTH araC/xylS-type" evidence="9">
    <location>
        <begin position="1294"/>
        <end position="1394"/>
    </location>
</feature>
<evidence type="ECO:0000256" key="2">
    <source>
        <dbReference type="ARBA" id="ARBA00012438"/>
    </source>
</evidence>
<gene>
    <name evidence="12" type="ORF">CWM47_22085</name>
</gene>
<dbReference type="SMART" id="SM00388">
    <property type="entry name" value="HisKA"/>
    <property type="match status" value="1"/>
</dbReference>
<dbReference type="InterPro" id="IPR018062">
    <property type="entry name" value="HTH_AraC-typ_CS"/>
</dbReference>
<dbReference type="GO" id="GO:0043565">
    <property type="term" value="F:sequence-specific DNA binding"/>
    <property type="evidence" value="ECO:0007669"/>
    <property type="project" value="InterPro"/>
</dbReference>
<dbReference type="Gene3D" id="1.10.10.60">
    <property type="entry name" value="Homeodomain-like"/>
    <property type="match status" value="1"/>
</dbReference>
<dbReference type="InterPro" id="IPR011123">
    <property type="entry name" value="Y_Y_Y"/>
</dbReference>
<dbReference type="Proteomes" id="UP000232883">
    <property type="component" value="Chromosome"/>
</dbReference>
<dbReference type="PANTHER" id="PTHR43547">
    <property type="entry name" value="TWO-COMPONENT HISTIDINE KINASE"/>
    <property type="match status" value="1"/>
</dbReference>
<dbReference type="PROSITE" id="PS00041">
    <property type="entry name" value="HTH_ARAC_FAMILY_1"/>
    <property type="match status" value="1"/>
</dbReference>
<dbReference type="SUPFAM" id="SSF55874">
    <property type="entry name" value="ATPase domain of HSP90 chaperone/DNA topoisomerase II/histidine kinase"/>
    <property type="match status" value="1"/>
</dbReference>
<dbReference type="Pfam" id="PF07495">
    <property type="entry name" value="Y_Y_Y"/>
    <property type="match status" value="1"/>
</dbReference>